<dbReference type="AlphaFoldDB" id="A0AA38UG97"/>
<proteinExistence type="predicted"/>
<gene>
    <name evidence="2" type="ORF">F5878DRAFT_659192</name>
</gene>
<accession>A0AA38UG97</accession>
<name>A0AA38UG97_9AGAR</name>
<sequence length="592" mass="63981">MVRSQSTLIFIVWELRQYLSKLLPSGVLRLLSRLDPKKMQPHALFPAKIFPNLDILRTAALKASSVHFPVILSIPRYFLANDSVHFNPTSPHSSSLPVFHSLQVHEGIDVDSVSIPSLDSCTRAPHPPDPLAAVTHGTGVLLPPSPLSAPITRPLSRVRTYTDVACDPSIESRPLYPSGLNVDIHSTIASGVLPPTSPTVGYASVADSDIILQKRTDSDITSGHNIESRIVHPSSSSSPLNPLANAFSAQGSETTGNQQSTADVQKKPTDAIRAAAKNPPSPMVVTSSGPFLNPLASEFSTKSSAATTPNQQTTADSVQEKIDAIIAAQSPPSPMVVSSSGPFLNPPASAFSAKSSYSAATTPGQQTTGYVQQKKNAIIAATPPSPMVVSSSFAYNIVSERLSDNSPPSAVRDSLESYSQSQWLADIGNAHITNWNQFLETDSGKLWQDTDRLLSSMRPKIDRDSVRFLIISQIIRAHLGPARDGKWTAKNVHEELTKWNYPQYWSDMKAPQDEFFARTETGQLVRRICRLIQKSTHIQVYPELRLLILEDMRGGQASVNGKTAELGVGNTKIQGGNVGASQRAARGVVKKT</sequence>
<dbReference type="Proteomes" id="UP001163846">
    <property type="component" value="Unassembled WGS sequence"/>
</dbReference>
<organism evidence="2 3">
    <name type="scientific">Lentinula raphanica</name>
    <dbReference type="NCBI Taxonomy" id="153919"/>
    <lineage>
        <taxon>Eukaryota</taxon>
        <taxon>Fungi</taxon>
        <taxon>Dikarya</taxon>
        <taxon>Basidiomycota</taxon>
        <taxon>Agaricomycotina</taxon>
        <taxon>Agaricomycetes</taxon>
        <taxon>Agaricomycetidae</taxon>
        <taxon>Agaricales</taxon>
        <taxon>Marasmiineae</taxon>
        <taxon>Omphalotaceae</taxon>
        <taxon>Lentinula</taxon>
    </lineage>
</organism>
<feature type="compositionally biased region" description="Polar residues" evidence="1">
    <location>
        <begin position="247"/>
        <end position="263"/>
    </location>
</feature>
<dbReference type="EMBL" id="MU806069">
    <property type="protein sequence ID" value="KAJ3840657.1"/>
    <property type="molecule type" value="Genomic_DNA"/>
</dbReference>
<reference evidence="2" key="1">
    <citation type="submission" date="2022-08" db="EMBL/GenBank/DDBJ databases">
        <authorList>
            <consortium name="DOE Joint Genome Institute"/>
            <person name="Min B."/>
            <person name="Riley R."/>
            <person name="Sierra-Patev S."/>
            <person name="Naranjo-Ortiz M."/>
            <person name="Looney B."/>
            <person name="Konkel Z."/>
            <person name="Slot J.C."/>
            <person name="Sakamoto Y."/>
            <person name="Steenwyk J.L."/>
            <person name="Rokas A."/>
            <person name="Carro J."/>
            <person name="Camarero S."/>
            <person name="Ferreira P."/>
            <person name="Molpeceres G."/>
            <person name="Ruiz-Duenas F.J."/>
            <person name="Serrano A."/>
            <person name="Henrissat B."/>
            <person name="Drula E."/>
            <person name="Hughes K.W."/>
            <person name="Mata J.L."/>
            <person name="Ishikawa N.K."/>
            <person name="Vargas-Isla R."/>
            <person name="Ushijima S."/>
            <person name="Smith C.A."/>
            <person name="Ahrendt S."/>
            <person name="Andreopoulos W."/>
            <person name="He G."/>
            <person name="Labutti K."/>
            <person name="Lipzen A."/>
            <person name="Ng V."/>
            <person name="Sandor L."/>
            <person name="Barry K."/>
            <person name="Martinez A.T."/>
            <person name="Xiao Y."/>
            <person name="Gibbons J.G."/>
            <person name="Terashima K."/>
            <person name="Hibbett D.S."/>
            <person name="Grigoriev I.V."/>
        </authorList>
    </citation>
    <scope>NUCLEOTIDE SEQUENCE</scope>
    <source>
        <strain evidence="2">TFB9207</strain>
    </source>
</reference>
<evidence type="ECO:0000313" key="3">
    <source>
        <dbReference type="Proteomes" id="UP001163846"/>
    </source>
</evidence>
<feature type="compositionally biased region" description="Low complexity" evidence="1">
    <location>
        <begin position="233"/>
        <end position="246"/>
    </location>
</feature>
<evidence type="ECO:0000256" key="1">
    <source>
        <dbReference type="SAM" id="MobiDB-lite"/>
    </source>
</evidence>
<protein>
    <submittedName>
        <fullName evidence="2">Uncharacterized protein</fullName>
    </submittedName>
</protein>
<feature type="region of interest" description="Disordered" evidence="1">
    <location>
        <begin position="229"/>
        <end position="267"/>
    </location>
</feature>
<evidence type="ECO:0000313" key="2">
    <source>
        <dbReference type="EMBL" id="KAJ3840657.1"/>
    </source>
</evidence>
<keyword evidence="3" id="KW-1185">Reference proteome</keyword>
<comment type="caution">
    <text evidence="2">The sequence shown here is derived from an EMBL/GenBank/DDBJ whole genome shotgun (WGS) entry which is preliminary data.</text>
</comment>